<sequence length="863" mass="96735">SSPFAMTTTYPNETTPRAGEELSVFDKALLLSDGQRALAATIQTPLKYIFIAMATPLTLCNVIVFSQKDMRSASGTYVIGLNAGQLLYIFFNTVSIIWSSFVNPPYSQSSFCIYEIYIAHFGGVLVAKRASYAILCLASAERLYAVVRPLHVKNFVLSKHPVIGVLSVYALSAIWHVYYLAKYRMVMVNIASGHTVCRFLKTELYLQQKDVNDAFGLSAKIILTYISLLLQLVLNVLTIWALQRHNMAARQVQSTTNEDAKRQQERQLTFTLLCASAAYVLLSLPAAFLNLISTTVPEFTPTGKYRNVYAVYADFSYNMTMLGCGVDFFCYLALSSKYRNMVFRLIGRKTSKGLGKGSCVVSSGSCVVSSGSCLVSSGSCVVSTGSCVVSSGSCVVSSGSCVVSSGSCVIKIMTGSLRGRRLLGYFARTGSNRRCFLALVAALGFCICLIDVLLYSKTKHSRIPRVAQLQASRLAETKAAITAEELSELERIHQERRDHLRNVCRSRPSDFQVNPRTRYFSFSENHRLLYCSIQKVGCSFWLRVMKILTNQLPRGSLFRGSFIHKGLNGNSISLAEQPVSEQQRILGTFKKFLFVRDPYARIFSGYLDKVFLPNRRLLVLLQRDGGGQRNDSGSERDYSKCKTNMSFAAFIRTLTSGKPRTDPHFSPMFPHCSPCHYGFDYVGKMETFMLDAEFILSKAGVDMSVLSSDDRSFSDDNDLILLEDLAKDRFLHAVKRVPKCPQGDKYVCEVLHRIWTVLQCRGIISTTVPYPFLPNNCSLLEPRYVVRQLKDACKNSGNREVRMRQRKEAMVEAFYSLPKDLLKKTQDYVQKDCDLFGYECSVDVRFPEGGYVGQTSSFFKSYW</sequence>
<keyword evidence="7 9" id="KW-0472">Membrane</keyword>
<evidence type="ECO:0000256" key="3">
    <source>
        <dbReference type="ARBA" id="ARBA00022679"/>
    </source>
</evidence>
<dbReference type="Pfam" id="PF03567">
    <property type="entry name" value="Sulfotransfer_2"/>
    <property type="match status" value="1"/>
</dbReference>
<keyword evidence="9" id="KW-0119">Carbohydrate metabolism</keyword>
<dbReference type="Gene3D" id="1.20.1070.10">
    <property type="entry name" value="Rhodopsin 7-helix transmembrane proteins"/>
    <property type="match status" value="1"/>
</dbReference>
<dbReference type="SUPFAM" id="SSF81321">
    <property type="entry name" value="Family A G protein-coupled receptor-like"/>
    <property type="match status" value="1"/>
</dbReference>
<feature type="transmembrane region" description="Helical" evidence="9">
    <location>
        <begin position="270"/>
        <end position="295"/>
    </location>
</feature>
<dbReference type="PANTHER" id="PTHR12137:SF54">
    <property type="entry name" value="CARBOHYDRATE SULFOTRANSFERASE"/>
    <property type="match status" value="1"/>
</dbReference>
<evidence type="ECO:0000256" key="9">
    <source>
        <dbReference type="RuleBase" id="RU364020"/>
    </source>
</evidence>
<comment type="similarity">
    <text evidence="2 9">Belongs to the sulfotransferase 2 family.</text>
</comment>
<accession>A0ABD0M2N9</accession>
<feature type="transmembrane region" description="Helical" evidence="9">
    <location>
        <begin position="77"/>
        <end position="98"/>
    </location>
</feature>
<feature type="transmembrane region" description="Helical" evidence="9">
    <location>
        <begin position="222"/>
        <end position="242"/>
    </location>
</feature>
<keyword evidence="6 9" id="KW-0333">Golgi apparatus</keyword>
<dbReference type="GO" id="GO:0008146">
    <property type="term" value="F:sulfotransferase activity"/>
    <property type="evidence" value="ECO:0007669"/>
    <property type="project" value="UniProtKB-ARBA"/>
</dbReference>
<dbReference type="InterPro" id="IPR000276">
    <property type="entry name" value="GPCR_Rhodpsn"/>
</dbReference>
<feature type="domain" description="G-protein coupled receptors family 1 profile" evidence="10">
    <location>
        <begin position="56"/>
        <end position="331"/>
    </location>
</feature>
<proteinExistence type="inferred from homology"/>
<evidence type="ECO:0000256" key="1">
    <source>
        <dbReference type="ARBA" id="ARBA00004323"/>
    </source>
</evidence>
<comment type="caution">
    <text evidence="11">The sequence shown here is derived from an EMBL/GenBank/DDBJ whole genome shotgun (WGS) entry which is preliminary data.</text>
</comment>
<dbReference type="Pfam" id="PF00001">
    <property type="entry name" value="7tm_1"/>
    <property type="match status" value="1"/>
</dbReference>
<keyword evidence="8 9" id="KW-0325">Glycoprotein</keyword>
<name>A0ABD0M2N9_9CAEN</name>
<dbReference type="EMBL" id="JACVVK020000008">
    <property type="protein sequence ID" value="KAK7505943.1"/>
    <property type="molecule type" value="Genomic_DNA"/>
</dbReference>
<evidence type="ECO:0000256" key="6">
    <source>
        <dbReference type="ARBA" id="ARBA00023034"/>
    </source>
</evidence>
<evidence type="ECO:0000313" key="12">
    <source>
        <dbReference type="Proteomes" id="UP001519460"/>
    </source>
</evidence>
<organism evidence="11 12">
    <name type="scientific">Batillaria attramentaria</name>
    <dbReference type="NCBI Taxonomy" id="370345"/>
    <lineage>
        <taxon>Eukaryota</taxon>
        <taxon>Metazoa</taxon>
        <taxon>Spiralia</taxon>
        <taxon>Lophotrochozoa</taxon>
        <taxon>Mollusca</taxon>
        <taxon>Gastropoda</taxon>
        <taxon>Caenogastropoda</taxon>
        <taxon>Sorbeoconcha</taxon>
        <taxon>Cerithioidea</taxon>
        <taxon>Batillariidae</taxon>
        <taxon>Batillaria</taxon>
    </lineage>
</organism>
<comment type="subcellular location">
    <subcellularLocation>
        <location evidence="1 9">Golgi apparatus membrane</location>
        <topology evidence="1 9">Single-pass type II membrane protein</topology>
    </subcellularLocation>
</comment>
<dbReference type="PANTHER" id="PTHR12137">
    <property type="entry name" value="CARBOHYDRATE SULFOTRANSFERASE"/>
    <property type="match status" value="1"/>
</dbReference>
<evidence type="ECO:0000256" key="7">
    <source>
        <dbReference type="ARBA" id="ARBA00023136"/>
    </source>
</evidence>
<evidence type="ECO:0000256" key="4">
    <source>
        <dbReference type="ARBA" id="ARBA00022692"/>
    </source>
</evidence>
<dbReference type="PROSITE" id="PS50262">
    <property type="entry name" value="G_PROTEIN_RECEP_F1_2"/>
    <property type="match status" value="1"/>
</dbReference>
<keyword evidence="5 9" id="KW-1133">Transmembrane helix</keyword>
<dbReference type="GO" id="GO:0000139">
    <property type="term" value="C:Golgi membrane"/>
    <property type="evidence" value="ECO:0007669"/>
    <property type="project" value="UniProtKB-SubCell"/>
</dbReference>
<feature type="transmembrane region" description="Helical" evidence="9">
    <location>
        <begin position="161"/>
        <end position="181"/>
    </location>
</feature>
<feature type="non-terminal residue" evidence="11">
    <location>
        <position position="1"/>
    </location>
</feature>
<evidence type="ECO:0000313" key="11">
    <source>
        <dbReference type="EMBL" id="KAK7505943.1"/>
    </source>
</evidence>
<feature type="transmembrane region" description="Helical" evidence="9">
    <location>
        <begin position="48"/>
        <end position="65"/>
    </location>
</feature>
<keyword evidence="3 9" id="KW-0808">Transferase</keyword>
<dbReference type="EC" id="2.8.2.-" evidence="9"/>
<evidence type="ECO:0000259" key="10">
    <source>
        <dbReference type="PROSITE" id="PS50262"/>
    </source>
</evidence>
<comment type="caution">
    <text evidence="9">Lacks conserved residue(s) required for the propagation of feature annotation.</text>
</comment>
<dbReference type="Proteomes" id="UP001519460">
    <property type="component" value="Unassembled WGS sequence"/>
</dbReference>
<dbReference type="InterPro" id="IPR005331">
    <property type="entry name" value="Sulfotransferase"/>
</dbReference>
<gene>
    <name evidence="11" type="ORF">BaRGS_00002665</name>
</gene>
<feature type="transmembrane region" description="Helical" evidence="9">
    <location>
        <begin position="435"/>
        <end position="455"/>
    </location>
</feature>
<evidence type="ECO:0000256" key="2">
    <source>
        <dbReference type="ARBA" id="ARBA00006339"/>
    </source>
</evidence>
<keyword evidence="9" id="KW-0735">Signal-anchor</keyword>
<dbReference type="InterPro" id="IPR017452">
    <property type="entry name" value="GPCR_Rhodpsn_7TM"/>
</dbReference>
<feature type="transmembrane region" description="Helical" evidence="9">
    <location>
        <begin position="118"/>
        <end position="140"/>
    </location>
</feature>
<keyword evidence="4 9" id="KW-0812">Transmembrane</keyword>
<dbReference type="AlphaFoldDB" id="A0ABD0M2N9"/>
<reference evidence="11 12" key="1">
    <citation type="journal article" date="2023" name="Sci. Data">
        <title>Genome assembly of the Korean intertidal mud-creeper Batillaria attramentaria.</title>
        <authorList>
            <person name="Patra A.K."/>
            <person name="Ho P.T."/>
            <person name="Jun S."/>
            <person name="Lee S.J."/>
            <person name="Kim Y."/>
            <person name="Won Y.J."/>
        </authorList>
    </citation>
    <scope>NUCLEOTIDE SEQUENCE [LARGE SCALE GENOMIC DNA]</scope>
    <source>
        <strain evidence="11">Wonlab-2016</strain>
    </source>
</reference>
<protein>
    <recommendedName>
        <fullName evidence="9">Carbohydrate sulfotransferase</fullName>
        <ecNumber evidence="9">2.8.2.-</ecNumber>
    </recommendedName>
</protein>
<feature type="transmembrane region" description="Helical" evidence="9">
    <location>
        <begin position="315"/>
        <end position="334"/>
    </location>
</feature>
<keyword evidence="12" id="KW-1185">Reference proteome</keyword>
<evidence type="ECO:0000256" key="8">
    <source>
        <dbReference type="ARBA" id="ARBA00023180"/>
    </source>
</evidence>
<dbReference type="InterPro" id="IPR018011">
    <property type="entry name" value="Carb_sulfotrans_8-10"/>
</dbReference>
<evidence type="ECO:0000256" key="5">
    <source>
        <dbReference type="ARBA" id="ARBA00022989"/>
    </source>
</evidence>